<dbReference type="Proteomes" id="UP001168128">
    <property type="component" value="Unassembled WGS sequence"/>
</dbReference>
<sequence length="279" mass="30574">MKKTLLLSFLLLGIIISSQTLLSESFEGTTFPPTGWTRSNTNSSRPWDFTNVNFTSGSALETTFKITGTKSACINWIASSNTANLTSPAFSLATASNPALKFNVKVGWSYMINQNAGNLLLQVSTNGNTWTTIWNEDTEPGFTDDGDADPDTDLYNTVAVQKSLSSYIGQSNVQIRFQYTGNDADAVSIDDVQVLAAVLSTNEVETKPKAYLYPNPTKGEIFIKTDKKIKLLSVYDLSGKQILTLNPERTDLSDLQKGNYFIAIDFLDGTSVAKKIIKE</sequence>
<feature type="signal peptide" evidence="2">
    <location>
        <begin position="1"/>
        <end position="22"/>
    </location>
</feature>
<gene>
    <name evidence="4" type="ORF">QWT87_06990</name>
</gene>
<dbReference type="Gene3D" id="2.60.120.260">
    <property type="entry name" value="Galactose-binding domain-like"/>
    <property type="match status" value="1"/>
</dbReference>
<evidence type="ECO:0000313" key="4">
    <source>
        <dbReference type="EMBL" id="MDO3424632.1"/>
    </source>
</evidence>
<accession>A0ABT8U0P2</accession>
<feature type="domain" description="Secretion system C-terminal sorting" evidence="3">
    <location>
        <begin position="212"/>
        <end position="277"/>
    </location>
</feature>
<dbReference type="Pfam" id="PF18962">
    <property type="entry name" value="Por_Secre_tail"/>
    <property type="match status" value="1"/>
</dbReference>
<feature type="chain" id="PRO_5046194583" evidence="2">
    <location>
        <begin position="23"/>
        <end position="279"/>
    </location>
</feature>
<evidence type="ECO:0000313" key="5">
    <source>
        <dbReference type="Proteomes" id="UP001168128"/>
    </source>
</evidence>
<evidence type="ECO:0000259" key="3">
    <source>
        <dbReference type="Pfam" id="PF18962"/>
    </source>
</evidence>
<organism evidence="4 5">
    <name type="scientific">Chryseobacterium urinae</name>
    <dbReference type="NCBI Taxonomy" id="3058400"/>
    <lineage>
        <taxon>Bacteria</taxon>
        <taxon>Pseudomonadati</taxon>
        <taxon>Bacteroidota</taxon>
        <taxon>Flavobacteriia</taxon>
        <taxon>Flavobacteriales</taxon>
        <taxon>Weeksellaceae</taxon>
        <taxon>Chryseobacterium group</taxon>
        <taxon>Chryseobacterium</taxon>
    </lineage>
</organism>
<protein>
    <submittedName>
        <fullName evidence="4">T9SS type A sorting domain-containing protein</fullName>
    </submittedName>
</protein>
<dbReference type="EMBL" id="JAULSJ010000008">
    <property type="protein sequence ID" value="MDO3424632.1"/>
    <property type="molecule type" value="Genomic_DNA"/>
</dbReference>
<evidence type="ECO:0000256" key="2">
    <source>
        <dbReference type="SAM" id="SignalP"/>
    </source>
</evidence>
<dbReference type="NCBIfam" id="TIGR04183">
    <property type="entry name" value="Por_Secre_tail"/>
    <property type="match status" value="1"/>
</dbReference>
<keyword evidence="5" id="KW-1185">Reference proteome</keyword>
<name>A0ABT8U0P2_9FLAO</name>
<proteinExistence type="predicted"/>
<comment type="caution">
    <text evidence="4">The sequence shown here is derived from an EMBL/GenBank/DDBJ whole genome shotgun (WGS) entry which is preliminary data.</text>
</comment>
<reference evidence="4" key="1">
    <citation type="submission" date="2023-07" db="EMBL/GenBank/DDBJ databases">
        <title>AMR profile of multidrug- resistance Chryseobacterium gambrini related strain.</title>
        <authorList>
            <person name="Kirdat K."/>
            <person name="Bhatt A."/>
            <person name="Kuyare S."/>
            <person name="Yadav A."/>
        </authorList>
    </citation>
    <scope>NUCLEOTIDE SEQUENCE</scope>
    <source>
        <strain evidence="4">APV-1</strain>
    </source>
</reference>
<dbReference type="InterPro" id="IPR026444">
    <property type="entry name" value="Secre_tail"/>
</dbReference>
<evidence type="ECO:0000256" key="1">
    <source>
        <dbReference type="ARBA" id="ARBA00022729"/>
    </source>
</evidence>
<dbReference type="RefSeq" id="WP_302715135.1">
    <property type="nucleotide sequence ID" value="NZ_JAULSJ010000008.1"/>
</dbReference>
<keyword evidence="1 2" id="KW-0732">Signal</keyword>